<dbReference type="InterPro" id="IPR046022">
    <property type="entry name" value="DUF5979"/>
</dbReference>
<keyword evidence="5" id="KW-0812">Transmembrane</keyword>
<reference evidence="8 9" key="1">
    <citation type="submission" date="2018-03" db="EMBL/GenBank/DDBJ databases">
        <title>Genome assembly of novel Miniimonas species PCH200.</title>
        <authorList>
            <person name="Thakur V."/>
            <person name="Kumar V."/>
            <person name="Singh D."/>
        </authorList>
    </citation>
    <scope>NUCLEOTIDE SEQUENCE [LARGE SCALE GENOMIC DNA]</scope>
    <source>
        <strain evidence="8 9">PCH200</strain>
    </source>
</reference>
<dbReference type="GO" id="GO:0005975">
    <property type="term" value="P:carbohydrate metabolic process"/>
    <property type="evidence" value="ECO:0007669"/>
    <property type="project" value="UniProtKB-ARBA"/>
</dbReference>
<dbReference type="RefSeq" id="WP_109228691.1">
    <property type="nucleotide sequence ID" value="NZ_PYHR01000002.1"/>
</dbReference>
<proteinExistence type="predicted"/>
<evidence type="ECO:0000256" key="4">
    <source>
        <dbReference type="SAM" id="MobiDB-lite"/>
    </source>
</evidence>
<comment type="subcellular location">
    <subcellularLocation>
        <location evidence="1">Secreted</location>
    </subcellularLocation>
</comment>
<feature type="transmembrane region" description="Helical" evidence="5">
    <location>
        <begin position="1506"/>
        <end position="1526"/>
    </location>
</feature>
<gene>
    <name evidence="8" type="ORF">C8046_06185</name>
</gene>
<accession>A0A2U1ZTJ4</accession>
<organism evidence="8 9">
    <name type="scientific">Serinibacter arcticus</name>
    <dbReference type="NCBI Taxonomy" id="1655435"/>
    <lineage>
        <taxon>Bacteria</taxon>
        <taxon>Bacillati</taxon>
        <taxon>Actinomycetota</taxon>
        <taxon>Actinomycetes</taxon>
        <taxon>Micrococcales</taxon>
        <taxon>Beutenbergiaceae</taxon>
        <taxon>Serinibacter</taxon>
    </lineage>
</organism>
<evidence type="ECO:0000256" key="3">
    <source>
        <dbReference type="ARBA" id="ARBA00022729"/>
    </source>
</evidence>
<name>A0A2U1ZTJ4_9MICO</name>
<keyword evidence="3" id="KW-0732">Signal</keyword>
<evidence type="ECO:0000256" key="5">
    <source>
        <dbReference type="SAM" id="Phobius"/>
    </source>
</evidence>
<keyword evidence="5" id="KW-1133">Transmembrane helix</keyword>
<feature type="domain" description="DUF5979" evidence="7">
    <location>
        <begin position="1343"/>
        <end position="1461"/>
    </location>
</feature>
<feature type="compositionally biased region" description="Low complexity" evidence="4">
    <location>
        <begin position="68"/>
        <end position="84"/>
    </location>
</feature>
<feature type="domain" description="DUF5979" evidence="7">
    <location>
        <begin position="1240"/>
        <end position="1330"/>
    </location>
</feature>
<evidence type="ECO:0000313" key="9">
    <source>
        <dbReference type="Proteomes" id="UP000245166"/>
    </source>
</evidence>
<dbReference type="Pfam" id="PF17210">
    <property type="entry name" value="SdrD_B"/>
    <property type="match status" value="1"/>
</dbReference>
<dbReference type="Pfam" id="PF19407">
    <property type="entry name" value="DUF5979"/>
    <property type="match status" value="2"/>
</dbReference>
<dbReference type="NCBIfam" id="TIGR01167">
    <property type="entry name" value="LPXTG_anchor"/>
    <property type="match status" value="1"/>
</dbReference>
<protein>
    <submittedName>
        <fullName evidence="8">Uncharacterized protein</fullName>
    </submittedName>
</protein>
<dbReference type="Proteomes" id="UP000245166">
    <property type="component" value="Unassembled WGS sequence"/>
</dbReference>
<dbReference type="SUPFAM" id="SSF117074">
    <property type="entry name" value="Hypothetical protein PA1324"/>
    <property type="match status" value="1"/>
</dbReference>
<keyword evidence="9" id="KW-1185">Reference proteome</keyword>
<feature type="region of interest" description="Disordered" evidence="4">
    <location>
        <begin position="477"/>
        <end position="502"/>
    </location>
</feature>
<feature type="compositionally biased region" description="Pro residues" evidence="4">
    <location>
        <begin position="1464"/>
        <end position="1493"/>
    </location>
</feature>
<evidence type="ECO:0000313" key="8">
    <source>
        <dbReference type="EMBL" id="PWD50308.1"/>
    </source>
</evidence>
<comment type="caution">
    <text evidence="8">The sequence shown here is derived from an EMBL/GenBank/DDBJ whole genome shotgun (WGS) entry which is preliminary data.</text>
</comment>
<evidence type="ECO:0000259" key="6">
    <source>
        <dbReference type="Pfam" id="PF17210"/>
    </source>
</evidence>
<sequence>MAALAALTLTAGVAAPAIGETATPATPLGEVATGGEAEAESRLPQETAPDSDASEASTEAPDSGQLGETAVAPEPSAPSTSVPAAAERAVASAVALAVGDGTLSVTLTQVTGTEPFDGDDAAGNDSSPTNDVVRTNDSVTYTVGLRVEGADQTSPTMTFVLPKGEELLSLPPFCVIGSSVTPGTLPAPAIPVTMTSWEALPQQTVTCVVEDRAAGSSLDYKFVSKVRPEVPNGTVLGPIAVSATSTEVTEPAVSGPVSHSVSAAANFDVSKRTRSGSDNAGPFYQNYRICSFDAARLCTRMEFPLTMEAPAGGKGITPLASPVVVTEDLRPDAFFGAGTTVSPAWLAAGPDALERYAPRLTMCAPGYAMNLYGEIPDPSVRAGNSAASAVRDSGTITCAQPALGTPVDIAFTGADTTGYTVPTLTSGTAPLPADSGYVLSTVVVIEVPFDAVRDLGEEIDDSYTLNWRNHYSQVQANAIDGNPNQGERPENNVRTGTTKFDGGSGSFSLGKGFSGVTNAPGNTPTGQFTSWEFQGPPGSSSWRDGNTVVLPGQTVLSNLTVSHDILPMSGAEFSRTFVSCDVWDSTKLAMPVSFDLPATTQTRVQFASNGSPAWVSSVIQDSWWASADGLDNLKIEYGYTADPGSAEKSACNTGTWATSPGAVPGASVVDGNWQGVNRVRFAFSDEGGTTGTQITVNFSIAMRVLASAGPNGTVIPNFASLQTKAGAHSLDEAVAAPDTTHNSSYVPATNAGNQGDRLVVGQASARIKKFVRNPTSGEFQSSGAPQYTAGSAVAYRLTPTLTADGSASGLTQNVTVEDCLPPYQQFVSSTRESGAAITPVVVQSGSPAGAEVTCAATQTYVKWDLGSQEINKVIDPIVYEVEITATARNGVYTNTAVIAATGDPTGVRARTSTAQIQLVVPTGIKISKTVDKPVIEVNPSSVSNPRTLTWTVAFANIDAPANVENVDIVDVLPANGLNGNDYQGSLVLESVTPTAGDGIAVLYTRAPSASLSSDPDHASNTASGATVWCDAISGDVVSGSGSAADCPQTSSEVTGLRFQRPGAFTPEQDFAVAITMTPVGNAQGDLYRNITSGRVDGVSQGVGPAIRTVAVVSSSIGDRVWFDANADGLQSEGESGVAGVPVTLTGTDVDGNAVTLATVTGADGSYLFADLASGTYVVTFDEAWVKANHYDFTQRYQGEDAGIDSDADLATGASGEIVLGIDADRPDVDAGLVQPVGSLVVVKQLTGAGVALAGDTFAFDVVCTSRGVEVYSGEVELTRSGEESELTSEPITGLPVGAECMVTETATGGADEVPAPVTVTITRDVQVSPVLAVVVNEFSAGTISVSKVLDGPYADHADVVDREFTLLVTCEIEIDVEGEPQLGTLVSQSVTLRGGETLTLVDAEGIEVLLPLGATCFVEETDAGGADETTIEHGSFETGAVVTGNPEELQELTVSAVNTFTTDPNPPVTPPTTPPVTPPTTPPVTPPTTPAVTPPTTALPHTGADVLGFAGIAALLVAGGLAALVVRRRRAAVQD</sequence>
<evidence type="ECO:0000256" key="1">
    <source>
        <dbReference type="ARBA" id="ARBA00004613"/>
    </source>
</evidence>
<dbReference type="InterPro" id="IPR013783">
    <property type="entry name" value="Ig-like_fold"/>
</dbReference>
<dbReference type="Gene3D" id="2.60.40.10">
    <property type="entry name" value="Immunoglobulins"/>
    <property type="match status" value="1"/>
</dbReference>
<dbReference type="EMBL" id="PYHR01000002">
    <property type="protein sequence ID" value="PWD50308.1"/>
    <property type="molecule type" value="Genomic_DNA"/>
</dbReference>
<evidence type="ECO:0000259" key="7">
    <source>
        <dbReference type="Pfam" id="PF19407"/>
    </source>
</evidence>
<feature type="domain" description="SD-repeat containing protein B" evidence="6">
    <location>
        <begin position="1115"/>
        <end position="1232"/>
    </location>
</feature>
<dbReference type="InterPro" id="IPR033764">
    <property type="entry name" value="Sdr_B"/>
</dbReference>
<feature type="region of interest" description="Disordered" evidence="4">
    <location>
        <begin position="1462"/>
        <end position="1497"/>
    </location>
</feature>
<evidence type="ECO:0000256" key="2">
    <source>
        <dbReference type="ARBA" id="ARBA00022525"/>
    </source>
</evidence>
<feature type="region of interest" description="Disordered" evidence="4">
    <location>
        <begin position="13"/>
        <end position="84"/>
    </location>
</feature>
<dbReference type="GO" id="GO:0005576">
    <property type="term" value="C:extracellular region"/>
    <property type="evidence" value="ECO:0007669"/>
    <property type="project" value="UniProtKB-SubCell"/>
</dbReference>
<keyword evidence="5" id="KW-0472">Membrane</keyword>
<keyword evidence="2" id="KW-0964">Secreted</keyword>